<comment type="caution">
    <text evidence="2">The sequence shown here is derived from an EMBL/GenBank/DDBJ whole genome shotgun (WGS) entry which is preliminary data.</text>
</comment>
<proteinExistence type="predicted"/>
<sequence length="83" mass="9337">MFAAPRGEGTFVAWGDLVLQIQRTYGFRISGEPISAAIARLLDQGELREEHTTREHIRLVGLTPTGRQRRDNLESTTPMRDTA</sequence>
<gene>
    <name evidence="2" type="ORF">HNQ40_001008</name>
</gene>
<accession>A0A7X0H539</accession>
<evidence type="ECO:0000313" key="3">
    <source>
        <dbReference type="Proteomes" id="UP000541810"/>
    </source>
</evidence>
<feature type="compositionally biased region" description="Polar residues" evidence="1">
    <location>
        <begin position="74"/>
        <end position="83"/>
    </location>
</feature>
<dbReference type="RefSeq" id="WP_246402777.1">
    <property type="nucleotide sequence ID" value="NZ_JACHGY010000001.1"/>
</dbReference>
<dbReference type="AlphaFoldDB" id="A0A7X0H539"/>
<feature type="region of interest" description="Disordered" evidence="1">
    <location>
        <begin position="60"/>
        <end position="83"/>
    </location>
</feature>
<evidence type="ECO:0000256" key="1">
    <source>
        <dbReference type="SAM" id="MobiDB-lite"/>
    </source>
</evidence>
<reference evidence="2 3" key="1">
    <citation type="submission" date="2020-08" db="EMBL/GenBank/DDBJ databases">
        <title>Genomic Encyclopedia of Type Strains, Phase IV (KMG-IV): sequencing the most valuable type-strain genomes for metagenomic binning, comparative biology and taxonomic classification.</title>
        <authorList>
            <person name="Goeker M."/>
        </authorList>
    </citation>
    <scope>NUCLEOTIDE SEQUENCE [LARGE SCALE GENOMIC DNA]</scope>
    <source>
        <strain evidence="2 3">DSM 103725</strain>
    </source>
</reference>
<organism evidence="2 3">
    <name type="scientific">Algisphaera agarilytica</name>
    <dbReference type="NCBI Taxonomy" id="1385975"/>
    <lineage>
        <taxon>Bacteria</taxon>
        <taxon>Pseudomonadati</taxon>
        <taxon>Planctomycetota</taxon>
        <taxon>Phycisphaerae</taxon>
        <taxon>Phycisphaerales</taxon>
        <taxon>Phycisphaeraceae</taxon>
        <taxon>Algisphaera</taxon>
    </lineage>
</organism>
<keyword evidence="3" id="KW-1185">Reference proteome</keyword>
<protein>
    <submittedName>
        <fullName evidence="2">Uncharacterized protein</fullName>
    </submittedName>
</protein>
<dbReference type="Proteomes" id="UP000541810">
    <property type="component" value="Unassembled WGS sequence"/>
</dbReference>
<dbReference type="EMBL" id="JACHGY010000001">
    <property type="protein sequence ID" value="MBB6429202.1"/>
    <property type="molecule type" value="Genomic_DNA"/>
</dbReference>
<name>A0A7X0H539_9BACT</name>
<evidence type="ECO:0000313" key="2">
    <source>
        <dbReference type="EMBL" id="MBB6429202.1"/>
    </source>
</evidence>